<sequence>MNDNERLVDKKYDGLTEFTIWMYGIGHVMNDLCAACWVNFLMYYIIYVQNLSTVTAGIVVLMLQISDGISTPLVGFYSDKFTSRFGKRMIWFIYGTVITSVTFFFTWQDCYPCDLLEGSSRVIAQGFWYSVFSFASGAAWSAVQIPHIALIPSLSPLKERKEKLIGLRSGFTYISNFAVLLAALIFFNFIENPKLQFSLLCAFILTAGAITDLLFIWNIKENKLTEETQSGYRELKIQNEDELGNNKKTELTWKEWLNKRELYLIAAVYTLARVSNNVPPGLLPFYLTTVLEMGGKDDAEGNYNKTPLQLASVPMVLYIGSVGTSFLLKKIGEKLSRKRQFQIGMIFIVGATIPLVFLTPDYQNLVFIIALFLGIGFSLQLNSSTGMVALFVGEYGSSGAFVWGAVSLVDKFSLGIAISILLNAGSLDSVNYMKFAMTVVPILASIIGTLIALNITKMQEYTKEGIIEE</sequence>
<feature type="transmembrane region" description="Helical" evidence="2">
    <location>
        <begin position="307"/>
        <end position="328"/>
    </location>
</feature>
<dbReference type="SUPFAM" id="SSF103473">
    <property type="entry name" value="MFS general substrate transporter"/>
    <property type="match status" value="1"/>
</dbReference>
<protein>
    <submittedName>
        <fullName evidence="3">Uncharacterized protein</fullName>
    </submittedName>
</protein>
<dbReference type="Pfam" id="PF07690">
    <property type="entry name" value="MFS_1"/>
    <property type="match status" value="1"/>
</dbReference>
<keyword evidence="2" id="KW-0472">Membrane</keyword>
<dbReference type="PANTHER" id="PTHR11328:SF28">
    <property type="entry name" value="MAJOR FACILITATOR SUPERFAMILY DOMAIN-CONTAINING PROTEIN 12"/>
    <property type="match status" value="1"/>
</dbReference>
<feature type="transmembrane region" description="Helical" evidence="2">
    <location>
        <begin position="400"/>
        <end position="423"/>
    </location>
</feature>
<feature type="transmembrane region" description="Helical" evidence="2">
    <location>
        <begin position="196"/>
        <end position="217"/>
    </location>
</feature>
<dbReference type="Proteomes" id="UP001162131">
    <property type="component" value="Unassembled WGS sequence"/>
</dbReference>
<dbReference type="Gene3D" id="1.20.1250.20">
    <property type="entry name" value="MFS general substrate transporter like domains"/>
    <property type="match status" value="2"/>
</dbReference>
<dbReference type="PANTHER" id="PTHR11328">
    <property type="entry name" value="MAJOR FACILITATOR SUPERFAMILY DOMAIN-CONTAINING PROTEIN"/>
    <property type="match status" value="1"/>
</dbReference>
<evidence type="ECO:0000256" key="1">
    <source>
        <dbReference type="ARBA" id="ARBA00008335"/>
    </source>
</evidence>
<feature type="transmembrane region" description="Helical" evidence="2">
    <location>
        <begin position="127"/>
        <end position="150"/>
    </location>
</feature>
<keyword evidence="2" id="KW-1133">Transmembrane helix</keyword>
<evidence type="ECO:0000313" key="3">
    <source>
        <dbReference type="EMBL" id="CAG9315612.1"/>
    </source>
</evidence>
<gene>
    <name evidence="3" type="ORF">BSTOLATCC_MIC14364</name>
</gene>
<feature type="transmembrane region" description="Helical" evidence="2">
    <location>
        <begin position="365"/>
        <end position="393"/>
    </location>
</feature>
<dbReference type="EMBL" id="CAJZBQ010000014">
    <property type="protein sequence ID" value="CAG9315612.1"/>
    <property type="molecule type" value="Genomic_DNA"/>
</dbReference>
<feature type="transmembrane region" description="Helical" evidence="2">
    <location>
        <begin position="340"/>
        <end position="359"/>
    </location>
</feature>
<dbReference type="InterPro" id="IPR039672">
    <property type="entry name" value="MFS_2"/>
</dbReference>
<dbReference type="GO" id="GO:0005886">
    <property type="term" value="C:plasma membrane"/>
    <property type="evidence" value="ECO:0007669"/>
    <property type="project" value="TreeGrafter"/>
</dbReference>
<feature type="transmembrane region" description="Helical" evidence="2">
    <location>
        <begin position="435"/>
        <end position="455"/>
    </location>
</feature>
<reference evidence="3" key="1">
    <citation type="submission" date="2021-09" db="EMBL/GenBank/DDBJ databases">
        <authorList>
            <consortium name="AG Swart"/>
            <person name="Singh M."/>
            <person name="Singh A."/>
            <person name="Seah K."/>
            <person name="Emmerich C."/>
        </authorList>
    </citation>
    <scope>NUCLEOTIDE SEQUENCE</scope>
    <source>
        <strain evidence="3">ATCC30299</strain>
    </source>
</reference>
<organism evidence="3 4">
    <name type="scientific">Blepharisma stoltei</name>
    <dbReference type="NCBI Taxonomy" id="1481888"/>
    <lineage>
        <taxon>Eukaryota</taxon>
        <taxon>Sar</taxon>
        <taxon>Alveolata</taxon>
        <taxon>Ciliophora</taxon>
        <taxon>Postciliodesmatophora</taxon>
        <taxon>Heterotrichea</taxon>
        <taxon>Heterotrichida</taxon>
        <taxon>Blepharismidae</taxon>
        <taxon>Blepharisma</taxon>
    </lineage>
</organism>
<keyword evidence="2" id="KW-0812">Transmembrane</keyword>
<evidence type="ECO:0000313" key="4">
    <source>
        <dbReference type="Proteomes" id="UP001162131"/>
    </source>
</evidence>
<keyword evidence="4" id="KW-1185">Reference proteome</keyword>
<dbReference type="GO" id="GO:0008643">
    <property type="term" value="P:carbohydrate transport"/>
    <property type="evidence" value="ECO:0007669"/>
    <property type="project" value="InterPro"/>
</dbReference>
<dbReference type="AlphaFoldDB" id="A0AAU9IR52"/>
<evidence type="ECO:0000256" key="2">
    <source>
        <dbReference type="SAM" id="Phobius"/>
    </source>
</evidence>
<dbReference type="InterPro" id="IPR011701">
    <property type="entry name" value="MFS"/>
</dbReference>
<dbReference type="InterPro" id="IPR036259">
    <property type="entry name" value="MFS_trans_sf"/>
</dbReference>
<feature type="transmembrane region" description="Helical" evidence="2">
    <location>
        <begin position="89"/>
        <end position="107"/>
    </location>
</feature>
<name>A0AAU9IR52_9CILI</name>
<proteinExistence type="inferred from homology"/>
<accession>A0AAU9IR52</accession>
<comment type="similarity">
    <text evidence="1">Belongs to the major facilitator superfamily.</text>
</comment>
<comment type="caution">
    <text evidence="3">The sequence shown here is derived from an EMBL/GenBank/DDBJ whole genome shotgun (WGS) entry which is preliminary data.</text>
</comment>
<feature type="transmembrane region" description="Helical" evidence="2">
    <location>
        <begin position="171"/>
        <end position="190"/>
    </location>
</feature>
<dbReference type="GO" id="GO:0015293">
    <property type="term" value="F:symporter activity"/>
    <property type="evidence" value="ECO:0007669"/>
    <property type="project" value="InterPro"/>
</dbReference>
<feature type="transmembrane region" description="Helical" evidence="2">
    <location>
        <begin position="20"/>
        <end position="46"/>
    </location>
</feature>
<feature type="transmembrane region" description="Helical" evidence="2">
    <location>
        <begin position="58"/>
        <end position="77"/>
    </location>
</feature>
<feature type="transmembrane region" description="Helical" evidence="2">
    <location>
        <begin position="262"/>
        <end position="287"/>
    </location>
</feature>